<proteinExistence type="predicted"/>
<evidence type="ECO:0000313" key="2">
    <source>
        <dbReference type="EMBL" id="MCP9761501.1"/>
    </source>
</evidence>
<gene>
    <name evidence="2" type="ORF">EGI31_00940</name>
</gene>
<dbReference type="InterPro" id="IPR021782">
    <property type="entry name" value="DUF3347"/>
</dbReference>
<comment type="caution">
    <text evidence="2">The sequence shown here is derived from an EMBL/GenBank/DDBJ whole genome shotgun (WGS) entry which is preliminary data.</text>
</comment>
<name>A0AAE3GZY9_9BACT</name>
<organism evidence="2 3">
    <name type="scientific">Lacihabitans soyangensis</name>
    <dbReference type="NCBI Taxonomy" id="869394"/>
    <lineage>
        <taxon>Bacteria</taxon>
        <taxon>Pseudomonadati</taxon>
        <taxon>Bacteroidota</taxon>
        <taxon>Cytophagia</taxon>
        <taxon>Cytophagales</taxon>
        <taxon>Leadbetterellaceae</taxon>
        <taxon>Lacihabitans</taxon>
    </lineage>
</organism>
<accession>A0AAE3GZY9</accession>
<evidence type="ECO:0000313" key="3">
    <source>
        <dbReference type="Proteomes" id="UP001204144"/>
    </source>
</evidence>
<feature type="domain" description="DUF3347" evidence="1">
    <location>
        <begin position="67"/>
        <end position="157"/>
    </location>
</feature>
<dbReference type="EMBL" id="RJUF01000001">
    <property type="protein sequence ID" value="MCP9761501.1"/>
    <property type="molecule type" value="Genomic_DNA"/>
</dbReference>
<dbReference type="AlphaFoldDB" id="A0AAE3GZY9"/>
<evidence type="ECO:0000259" key="1">
    <source>
        <dbReference type="Pfam" id="PF11827"/>
    </source>
</evidence>
<dbReference type="PROSITE" id="PS51257">
    <property type="entry name" value="PROKAR_LIPOPROTEIN"/>
    <property type="match status" value="1"/>
</dbReference>
<reference evidence="2 3" key="1">
    <citation type="submission" date="2018-11" db="EMBL/GenBank/DDBJ databases">
        <title>Novel bacteria species description.</title>
        <authorList>
            <person name="Han J.-H."/>
        </authorList>
    </citation>
    <scope>NUCLEOTIDE SEQUENCE [LARGE SCALE GENOMIC DNA]</scope>
    <source>
        <strain evidence="2 3">KCTC23259</strain>
    </source>
</reference>
<keyword evidence="3" id="KW-1185">Reference proteome</keyword>
<sequence length="201" mass="22482">MKKTIIFSIITSLFFACNSKPDSHDRHNHEADTAKTEVKIAMPQTDSLHAEHNKTTESSAKSNYDLILIDYLNLKNALVKDDSKAAADAGNAILATLKKFDNSTSKSNKEIIEIFESIKENAEHIKDNNGKIDHQREHFAMISKDMIDLIAISGTSKKLYQDFCPMFNDSKGAAWLSETKGIKNPYYGAEMLTCGSVIKEY</sequence>
<dbReference type="RefSeq" id="WP_255035236.1">
    <property type="nucleotide sequence ID" value="NZ_RJUF01000001.1"/>
</dbReference>
<dbReference type="Pfam" id="PF11827">
    <property type="entry name" value="DUF3347"/>
    <property type="match status" value="1"/>
</dbReference>
<dbReference type="Proteomes" id="UP001204144">
    <property type="component" value="Unassembled WGS sequence"/>
</dbReference>
<protein>
    <submittedName>
        <fullName evidence="2">DUF3347 domain-containing protein</fullName>
    </submittedName>
</protein>